<name>A0ABM1F8N5_PRICU</name>
<protein>
    <submittedName>
        <fullName evidence="9">3-ketoacyl-CoA thiolase, mitochondrial-like</fullName>
    </submittedName>
</protein>
<evidence type="ECO:0000259" key="6">
    <source>
        <dbReference type="Pfam" id="PF00108"/>
    </source>
</evidence>
<dbReference type="InterPro" id="IPR020617">
    <property type="entry name" value="Thiolase_C"/>
</dbReference>
<dbReference type="GeneID" id="106820763"/>
<dbReference type="RefSeq" id="XP_014680806.1">
    <property type="nucleotide sequence ID" value="XM_014825320.1"/>
</dbReference>
<dbReference type="Proteomes" id="UP000695022">
    <property type="component" value="Unplaced"/>
</dbReference>
<dbReference type="Gene3D" id="3.40.47.10">
    <property type="match status" value="2"/>
</dbReference>
<evidence type="ECO:0000256" key="3">
    <source>
        <dbReference type="ARBA" id="ARBA00022679"/>
    </source>
</evidence>
<comment type="pathway">
    <text evidence="1">Lipid metabolism.</text>
</comment>
<dbReference type="InterPro" id="IPR020615">
    <property type="entry name" value="Thiolase_acyl_enz_int_AS"/>
</dbReference>
<reference evidence="9" key="1">
    <citation type="submission" date="2025-08" db="UniProtKB">
        <authorList>
            <consortium name="RefSeq"/>
        </authorList>
    </citation>
    <scope>IDENTIFICATION</scope>
</reference>
<dbReference type="PANTHER" id="PTHR18919:SF107">
    <property type="entry name" value="ACETYL-COA ACETYLTRANSFERASE, CYTOSOLIC"/>
    <property type="match status" value="1"/>
</dbReference>
<proteinExistence type="inferred from homology"/>
<dbReference type="Pfam" id="PF02803">
    <property type="entry name" value="Thiolase_C"/>
    <property type="match status" value="1"/>
</dbReference>
<evidence type="ECO:0000256" key="5">
    <source>
        <dbReference type="RuleBase" id="RU003557"/>
    </source>
</evidence>
<feature type="domain" description="Thiolase N-terminal" evidence="6">
    <location>
        <begin position="7"/>
        <end position="265"/>
    </location>
</feature>
<organism evidence="8 9">
    <name type="scientific">Priapulus caudatus</name>
    <name type="common">Priapulid worm</name>
    <dbReference type="NCBI Taxonomy" id="37621"/>
    <lineage>
        <taxon>Eukaryota</taxon>
        <taxon>Metazoa</taxon>
        <taxon>Ecdysozoa</taxon>
        <taxon>Scalidophora</taxon>
        <taxon>Priapulida</taxon>
        <taxon>Priapulimorpha</taxon>
        <taxon>Priapulimorphida</taxon>
        <taxon>Priapulidae</taxon>
        <taxon>Priapulus</taxon>
    </lineage>
</organism>
<dbReference type="InterPro" id="IPR020610">
    <property type="entry name" value="Thiolase_AS"/>
</dbReference>
<evidence type="ECO:0000256" key="2">
    <source>
        <dbReference type="ARBA" id="ARBA00010982"/>
    </source>
</evidence>
<evidence type="ECO:0000313" key="8">
    <source>
        <dbReference type="Proteomes" id="UP000695022"/>
    </source>
</evidence>
<dbReference type="PROSITE" id="PS00737">
    <property type="entry name" value="THIOLASE_2"/>
    <property type="match status" value="1"/>
</dbReference>
<dbReference type="Pfam" id="PF00108">
    <property type="entry name" value="Thiolase_N"/>
    <property type="match status" value="1"/>
</dbReference>
<dbReference type="InterPro" id="IPR020616">
    <property type="entry name" value="Thiolase_N"/>
</dbReference>
<dbReference type="PROSITE" id="PS00099">
    <property type="entry name" value="THIOLASE_3"/>
    <property type="match status" value="1"/>
</dbReference>
<feature type="domain" description="Thiolase C-terminal" evidence="7">
    <location>
        <begin position="272"/>
        <end position="394"/>
    </location>
</feature>
<dbReference type="PIRSF" id="PIRSF000429">
    <property type="entry name" value="Ac-CoA_Ac_transf"/>
    <property type="match status" value="1"/>
</dbReference>
<keyword evidence="3 5" id="KW-0808">Transferase</keyword>
<dbReference type="InterPro" id="IPR020613">
    <property type="entry name" value="Thiolase_CS"/>
</dbReference>
<evidence type="ECO:0000259" key="7">
    <source>
        <dbReference type="Pfam" id="PF02803"/>
    </source>
</evidence>
<gene>
    <name evidence="9" type="primary">LOC106820763</name>
</gene>
<dbReference type="PANTHER" id="PTHR18919">
    <property type="entry name" value="ACETYL-COA C-ACYLTRANSFERASE"/>
    <property type="match status" value="1"/>
</dbReference>
<accession>A0ABM1F8N5</accession>
<evidence type="ECO:0000313" key="9">
    <source>
        <dbReference type="RefSeq" id="XP_014680806.1"/>
    </source>
</evidence>
<comment type="similarity">
    <text evidence="2 5">Belongs to the thiolase-like superfamily. Thiolase family.</text>
</comment>
<sequence length="395" mass="41818">MSLLRNVFIVGAKRTAFGAYGGKLRDHTATDLAVLAGKATLEQAKVAPEAVTSVVVGMVGQTSEDGAYISRHTGLRCGIPDHVPALTVNRLCGSGFQAMITGAQEIQLKESEVVLTGGSENMSNAPYALWGVRYGTKFGQDLKLKCQLWATLTDQYIKTPMGITAENLAEKYSLTKADCDAFALLSQQRWKTANTAGVFKEEITPITIKSKKGEITVDTDEHPRDTSLEILGKLPCVFKKGGTVSAGNASGVCDGAAMVLVASEDAVKQHNLKPLAKLVAYSVSGCDPHIMGIGPVPAIRNLLTKTGLELKDIDVIEVNEAFAPQFLSVQKELGLDMENTNVNGGAIALGHPVAASGGRITANLTYELQRRQGRYAIGSACIGGGQGIAVLLERC</sequence>
<keyword evidence="4 5" id="KW-0012">Acyltransferase</keyword>
<evidence type="ECO:0000256" key="4">
    <source>
        <dbReference type="ARBA" id="ARBA00023315"/>
    </source>
</evidence>
<evidence type="ECO:0000256" key="1">
    <source>
        <dbReference type="ARBA" id="ARBA00005189"/>
    </source>
</evidence>
<dbReference type="PROSITE" id="PS00098">
    <property type="entry name" value="THIOLASE_1"/>
    <property type="match status" value="1"/>
</dbReference>
<dbReference type="SUPFAM" id="SSF53901">
    <property type="entry name" value="Thiolase-like"/>
    <property type="match status" value="2"/>
</dbReference>
<dbReference type="InterPro" id="IPR002155">
    <property type="entry name" value="Thiolase"/>
</dbReference>
<dbReference type="NCBIfam" id="TIGR01930">
    <property type="entry name" value="AcCoA-C-Actrans"/>
    <property type="match status" value="1"/>
</dbReference>
<keyword evidence="8" id="KW-1185">Reference proteome</keyword>
<dbReference type="InterPro" id="IPR016039">
    <property type="entry name" value="Thiolase-like"/>
</dbReference>
<dbReference type="CDD" id="cd00751">
    <property type="entry name" value="thiolase"/>
    <property type="match status" value="1"/>
</dbReference>